<reference evidence="3" key="1">
    <citation type="submission" date="2016-10" db="EMBL/GenBank/DDBJ databases">
        <title>Sequence of Gallionella enrichment culture.</title>
        <authorList>
            <person name="Poehlein A."/>
            <person name="Muehling M."/>
            <person name="Daniel R."/>
        </authorList>
    </citation>
    <scope>NUCLEOTIDE SEQUENCE</scope>
</reference>
<dbReference type="Gene3D" id="2.60.40.2340">
    <property type="match status" value="3"/>
</dbReference>
<comment type="caution">
    <text evidence="3">The sequence shown here is derived from an EMBL/GenBank/DDBJ whole genome shotgun (WGS) entry which is preliminary data.</text>
</comment>
<dbReference type="InterPro" id="IPR021884">
    <property type="entry name" value="Ice-bd_prot"/>
</dbReference>
<dbReference type="Pfam" id="PF11999">
    <property type="entry name" value="Ice_binding"/>
    <property type="match status" value="1"/>
</dbReference>
<dbReference type="EMBL" id="MLJW01000049">
    <property type="protein sequence ID" value="OIR05618.1"/>
    <property type="molecule type" value="Genomic_DNA"/>
</dbReference>
<evidence type="ECO:0000313" key="3">
    <source>
        <dbReference type="EMBL" id="OIR05618.1"/>
    </source>
</evidence>
<sequence length="586" mass="57433">MNIFMGVTKSLRWFMALLVVAFVAGCGGSSGVAVAPGSTKAITAYSLAAYPAAVVTINEPLKTIAVIVPNGTSVTALVATFTSTGVGSPTVGGVSQVSGTTVNDFTLPKPYIVTAGDGTTATYTVTVSVASASSKAMSSFSFAAYPAAIGTITGTASPFDIAVTVPSGTVVTNLVATFAATGTGVKVASVSQVSGTTANDFTTPKAYIVTAADSTTATYRVTVTVASTSAKAITGYSFAAFPASIGVISGTTSPFAIAVTVPNGTSLTGLVATFTTTGASVTVGAVTQVSGTTLNNFPAAPASLAYTVHAADATTAIYNVTVTVAAASTSLVCTGTGTSCVPLGGADNFSILAQTMITDAGASSITGNIGVSPAAGSTMTVACASMLTGKVYQVDDTFADAACSLSGTASGGANKTIVDTAVANALTAYNDAAGRTVPAPTVELGAGNISGMTLTPGIYKWSTSVLIYANNPNNIGGGDTTGVTLDCTAGGSTSVFIFQIAAAQTLTLGQSGTAPTGGPANINLKGGCLASNIFWQVGGDVTILPNSVFNGNILTATQVVMQSGAVVHGRALAQTAVTLISNAVGP</sequence>
<proteinExistence type="inferred from homology"/>
<keyword evidence="3" id="KW-0378">Hydrolase</keyword>
<comment type="similarity">
    <text evidence="1">Belongs to the ice-binding protein family.</text>
</comment>
<dbReference type="GO" id="GO:0016787">
    <property type="term" value="F:hydrolase activity"/>
    <property type="evidence" value="ECO:0007669"/>
    <property type="project" value="UniProtKB-KW"/>
</dbReference>
<evidence type="ECO:0000256" key="2">
    <source>
        <dbReference type="ARBA" id="ARBA00022729"/>
    </source>
</evidence>
<name>A0A1J5SBM4_9ZZZZ</name>
<dbReference type="AlphaFoldDB" id="A0A1J5SBM4"/>
<evidence type="ECO:0000256" key="1">
    <source>
        <dbReference type="ARBA" id="ARBA00005445"/>
    </source>
</evidence>
<protein>
    <submittedName>
        <fullName evidence="3">Putative glycoside hydrolase</fullName>
    </submittedName>
</protein>
<keyword evidence="2" id="KW-0732">Signal</keyword>
<gene>
    <name evidence="3" type="ORF">GALL_123620</name>
</gene>
<organism evidence="3">
    <name type="scientific">mine drainage metagenome</name>
    <dbReference type="NCBI Taxonomy" id="410659"/>
    <lineage>
        <taxon>unclassified sequences</taxon>
        <taxon>metagenomes</taxon>
        <taxon>ecological metagenomes</taxon>
    </lineage>
</organism>
<accession>A0A1J5SBM4</accession>